<dbReference type="PROSITE" id="PS51910">
    <property type="entry name" value="GH18_2"/>
    <property type="match status" value="2"/>
</dbReference>
<keyword evidence="2" id="KW-1015">Disulfide bond</keyword>
<accession>A0A8S4A2E0</accession>
<dbReference type="GO" id="GO:0005975">
    <property type="term" value="P:carbohydrate metabolic process"/>
    <property type="evidence" value="ECO:0007669"/>
    <property type="project" value="InterPro"/>
</dbReference>
<dbReference type="FunFam" id="3.10.50.10:FF:000001">
    <property type="entry name" value="Chitinase 3-like 1"/>
    <property type="match status" value="1"/>
</dbReference>
<reference evidence="5" key="1">
    <citation type="submission" date="2021-04" db="EMBL/GenBank/DDBJ databases">
        <authorList>
            <consortium name="Molecular Ecology Group"/>
        </authorList>
    </citation>
    <scope>NUCLEOTIDE SEQUENCE</scope>
</reference>
<dbReference type="PANTHER" id="PTHR11177:SF317">
    <property type="entry name" value="CHITINASE 12-RELATED"/>
    <property type="match status" value="1"/>
</dbReference>
<protein>
    <recommendedName>
        <fullName evidence="4">GH18 domain-containing protein</fullName>
    </recommendedName>
</protein>
<evidence type="ECO:0000256" key="1">
    <source>
        <dbReference type="ARBA" id="ARBA00022729"/>
    </source>
</evidence>
<feature type="domain" description="GH18" evidence="4">
    <location>
        <begin position="432"/>
        <end position="571"/>
    </location>
</feature>
<organism evidence="5 6">
    <name type="scientific">Candidula unifasciata</name>
    <dbReference type="NCBI Taxonomy" id="100452"/>
    <lineage>
        <taxon>Eukaryota</taxon>
        <taxon>Metazoa</taxon>
        <taxon>Spiralia</taxon>
        <taxon>Lophotrochozoa</taxon>
        <taxon>Mollusca</taxon>
        <taxon>Gastropoda</taxon>
        <taxon>Heterobranchia</taxon>
        <taxon>Euthyneura</taxon>
        <taxon>Panpulmonata</taxon>
        <taxon>Eupulmonata</taxon>
        <taxon>Stylommatophora</taxon>
        <taxon>Helicina</taxon>
        <taxon>Helicoidea</taxon>
        <taxon>Geomitridae</taxon>
        <taxon>Candidula</taxon>
    </lineage>
</organism>
<proteinExistence type="predicted"/>
<evidence type="ECO:0000313" key="5">
    <source>
        <dbReference type="EMBL" id="CAG5135464.1"/>
    </source>
</evidence>
<dbReference type="InterPro" id="IPR001223">
    <property type="entry name" value="Glyco_hydro18_cat"/>
</dbReference>
<dbReference type="Gene3D" id="3.20.20.80">
    <property type="entry name" value="Glycosidases"/>
    <property type="match status" value="2"/>
</dbReference>
<feature type="non-terminal residue" evidence="5">
    <location>
        <position position="571"/>
    </location>
</feature>
<dbReference type="GO" id="GO:0005576">
    <property type="term" value="C:extracellular region"/>
    <property type="evidence" value="ECO:0007669"/>
    <property type="project" value="TreeGrafter"/>
</dbReference>
<feature type="domain" description="GH18" evidence="4">
    <location>
        <begin position="31"/>
        <end position="396"/>
    </location>
</feature>
<feature type="chain" id="PRO_5035731555" description="GH18 domain-containing protein" evidence="3">
    <location>
        <begin position="29"/>
        <end position="571"/>
    </location>
</feature>
<name>A0A8S4A2E0_9EUPU</name>
<evidence type="ECO:0000313" key="6">
    <source>
        <dbReference type="Proteomes" id="UP000678393"/>
    </source>
</evidence>
<dbReference type="Gene3D" id="3.10.50.10">
    <property type="match status" value="1"/>
</dbReference>
<evidence type="ECO:0000256" key="2">
    <source>
        <dbReference type="ARBA" id="ARBA00023157"/>
    </source>
</evidence>
<dbReference type="AlphaFoldDB" id="A0A8S4A2E0"/>
<dbReference type="InterPro" id="IPR017853">
    <property type="entry name" value="GH"/>
</dbReference>
<dbReference type="InterPro" id="IPR011583">
    <property type="entry name" value="Chitinase_II/V-like_cat"/>
</dbReference>
<dbReference type="PANTHER" id="PTHR11177">
    <property type="entry name" value="CHITINASE"/>
    <property type="match status" value="1"/>
</dbReference>
<gene>
    <name evidence="5" type="ORF">CUNI_LOCUS21022</name>
</gene>
<dbReference type="EMBL" id="CAJHNH020008323">
    <property type="protein sequence ID" value="CAG5135464.1"/>
    <property type="molecule type" value="Genomic_DNA"/>
</dbReference>
<dbReference type="InterPro" id="IPR029070">
    <property type="entry name" value="Chitinase_insertion_sf"/>
</dbReference>
<dbReference type="Proteomes" id="UP000678393">
    <property type="component" value="Unassembled WGS sequence"/>
</dbReference>
<comment type="caution">
    <text evidence="5">The sequence shown here is derived from an EMBL/GenBank/DDBJ whole genome shotgun (WGS) entry which is preliminary data.</text>
</comment>
<dbReference type="Pfam" id="PF00704">
    <property type="entry name" value="Glyco_hydro_18"/>
    <property type="match status" value="2"/>
</dbReference>
<dbReference type="SUPFAM" id="SSF51445">
    <property type="entry name" value="(Trans)glycosidases"/>
    <property type="match status" value="2"/>
</dbReference>
<dbReference type="GO" id="GO:0004568">
    <property type="term" value="F:chitinase activity"/>
    <property type="evidence" value="ECO:0007669"/>
    <property type="project" value="TreeGrafter"/>
</dbReference>
<dbReference type="GO" id="GO:0006032">
    <property type="term" value="P:chitin catabolic process"/>
    <property type="evidence" value="ECO:0007669"/>
    <property type="project" value="TreeGrafter"/>
</dbReference>
<feature type="signal peptide" evidence="3">
    <location>
        <begin position="1"/>
        <end position="28"/>
    </location>
</feature>
<evidence type="ECO:0000256" key="3">
    <source>
        <dbReference type="SAM" id="SignalP"/>
    </source>
</evidence>
<dbReference type="GO" id="GO:0008061">
    <property type="term" value="F:chitin binding"/>
    <property type="evidence" value="ECO:0007669"/>
    <property type="project" value="InterPro"/>
</dbReference>
<dbReference type="InterPro" id="IPR050314">
    <property type="entry name" value="Glycosyl_Hydrlase_18"/>
</dbReference>
<evidence type="ECO:0000259" key="4">
    <source>
        <dbReference type="PROSITE" id="PS51910"/>
    </source>
</evidence>
<keyword evidence="1 3" id="KW-0732">Signal</keyword>
<keyword evidence="6" id="KW-1185">Reference proteome</keyword>
<dbReference type="SUPFAM" id="SSF54556">
    <property type="entry name" value="Chitinase insertion domain"/>
    <property type="match status" value="1"/>
</dbReference>
<dbReference type="SMART" id="SM00636">
    <property type="entry name" value="Glyco_18"/>
    <property type="match status" value="1"/>
</dbReference>
<dbReference type="OrthoDB" id="76388at2759"/>
<dbReference type="FunFam" id="3.20.20.80:FF:000007">
    <property type="entry name" value="Acidic mammalian chitinase"/>
    <property type="match status" value="1"/>
</dbReference>
<sequence>MNTTLNMYILKSALILWILVLSSGPAYSDGFRIVCYFSSLSQYRNGIATFRATNIDPFLCTHIVFSHAKVKGTQIRLTEWTDANWHKDLFALKSTNPKLQILLSVGHELGLLESFFDAAENDVARRTFAQNVVIYVRSKQLDGITLEWFNIANNTTKSVGEKFQELLRKIKSEFEEEAKSTSNPMLTLAVTTTARKKLIDAGYDVAEMAKLADFLSIRTVDLRTAADGKIGPSASLYGIPGEHINVSELNVNWAASYYQTLGVPSEKINIGIPTYGRTFTLMNVGAHLVGFPASRDGNPGKLTETNGIMSYFEMCALIREGGSVMRIPHSRYYVRGNQWISYEDVGSVMQKACYVKEKLYGGITMWNLDLDDFSDQGCSQGKYPLINTAAQILKFDDGKQCASKMWETYVGGPIYTTKFPVRPSSENDLGSNRLVCYVTNWSRYRQIPAKFLPEDINPNICTHIIYAYAEVIDKKIIPRYQEEDSKSALPGIYSRVLQSKAYNPVLKVLLSVGGDGAGTVEFERASENAESRRIFSENAVRFLRDRGFDGLEVFWAYPTAKTSANLKELLQ</sequence>